<name>A0ACB9Z4X7_9PEZI</name>
<proteinExistence type="predicted"/>
<organism evidence="1 2">
    <name type="scientific">Hypoxylon rubiginosum</name>
    <dbReference type="NCBI Taxonomy" id="110542"/>
    <lineage>
        <taxon>Eukaryota</taxon>
        <taxon>Fungi</taxon>
        <taxon>Dikarya</taxon>
        <taxon>Ascomycota</taxon>
        <taxon>Pezizomycotina</taxon>
        <taxon>Sordariomycetes</taxon>
        <taxon>Xylariomycetidae</taxon>
        <taxon>Xylariales</taxon>
        <taxon>Hypoxylaceae</taxon>
        <taxon>Hypoxylon</taxon>
    </lineage>
</organism>
<dbReference type="EMBL" id="MU393454">
    <property type="protein sequence ID" value="KAI4866767.1"/>
    <property type="molecule type" value="Genomic_DNA"/>
</dbReference>
<reference evidence="1 2" key="1">
    <citation type="journal article" date="2022" name="New Phytol.">
        <title>Ecological generalism drives hyperdiversity of secondary metabolite gene clusters in xylarialean endophytes.</title>
        <authorList>
            <person name="Franco M.E.E."/>
            <person name="Wisecaver J.H."/>
            <person name="Arnold A.E."/>
            <person name="Ju Y.M."/>
            <person name="Slot J.C."/>
            <person name="Ahrendt S."/>
            <person name="Moore L.P."/>
            <person name="Eastman K.E."/>
            <person name="Scott K."/>
            <person name="Konkel Z."/>
            <person name="Mondo S.J."/>
            <person name="Kuo A."/>
            <person name="Hayes R.D."/>
            <person name="Haridas S."/>
            <person name="Andreopoulos B."/>
            <person name="Riley R."/>
            <person name="LaButti K."/>
            <person name="Pangilinan J."/>
            <person name="Lipzen A."/>
            <person name="Amirebrahimi M."/>
            <person name="Yan J."/>
            <person name="Adam C."/>
            <person name="Keymanesh K."/>
            <person name="Ng V."/>
            <person name="Louie K."/>
            <person name="Northen T."/>
            <person name="Drula E."/>
            <person name="Henrissat B."/>
            <person name="Hsieh H.M."/>
            <person name="Youens-Clark K."/>
            <person name="Lutzoni F."/>
            <person name="Miadlikowska J."/>
            <person name="Eastwood D.C."/>
            <person name="Hamelin R.C."/>
            <person name="Grigoriev I.V."/>
            <person name="U'Ren J.M."/>
        </authorList>
    </citation>
    <scope>NUCLEOTIDE SEQUENCE [LARGE SCALE GENOMIC DNA]</scope>
    <source>
        <strain evidence="1 2">CBS 119005</strain>
    </source>
</reference>
<sequence>MRRSLWLASISTVVNSKVLQLDWSTDKTPMYTTIKIQTVGPDGPWQAVRFAVNRGSQYVLGWPSFSGWSTVVSNTLETPIPVDNLTKSGTNGVSDDFGTTGSIRDQICYGNQYTMRVEFRQNHDDYVSYPPSCNTSITILDPCSISLPDGRTYDSSAGNLGLGGVSDTEDKFDPNSDNAILVQLKKSNDIGSVSFGFHFGSALFNQPGSIVLGGYEQNRVIGPVGLLDFHRHFPWIFLEDVTLGVEVGASPFKNASVGSVYQGIQGNEQAVSFASSLGARLNEAVIKINPAVPYIYLPYGTCETAASNLPVTWNSSLGLFIWNTEDPLFSRIVGSSAFLGFHFVDRNRMRFTVKVPFRVMNLTLTPPIVEKPTQYFPCKPSNNTEDEGTWQFGRAFLQAAFAGANYEQTTGFLAQAPGPDSEGSIVRDISPEASTIESSSIDWFQKSWDPFWTVLEEPGPETPSAYSAGAIGGIAAGSFVALLVIIFGVFLWRRNRRRSALPGSGSSKATLENPRYEGPAELGSPLPHQMPDVYKQTAELGDPLPHQMPDFHGRAELDTTIRYEMPVYDTGPAMMPVPSSTRAARSRIY</sequence>
<accession>A0ACB9Z4X7</accession>
<dbReference type="Proteomes" id="UP001497700">
    <property type="component" value="Unassembled WGS sequence"/>
</dbReference>
<gene>
    <name evidence="1" type="ORF">F4820DRAFT_415521</name>
</gene>
<evidence type="ECO:0000313" key="2">
    <source>
        <dbReference type="Proteomes" id="UP001497700"/>
    </source>
</evidence>
<keyword evidence="2" id="KW-1185">Reference proteome</keyword>
<protein>
    <submittedName>
        <fullName evidence="1">Aspartic peptidase domain-containing protein</fullName>
    </submittedName>
</protein>
<evidence type="ECO:0000313" key="1">
    <source>
        <dbReference type="EMBL" id="KAI4866767.1"/>
    </source>
</evidence>
<comment type="caution">
    <text evidence="1">The sequence shown here is derived from an EMBL/GenBank/DDBJ whole genome shotgun (WGS) entry which is preliminary data.</text>
</comment>